<proteinExistence type="predicted"/>
<dbReference type="GO" id="GO:0005524">
    <property type="term" value="F:ATP binding"/>
    <property type="evidence" value="ECO:0007669"/>
    <property type="project" value="UniProtKB-KW"/>
</dbReference>
<dbReference type="InterPro" id="IPR003593">
    <property type="entry name" value="AAA+_ATPase"/>
</dbReference>
<keyword evidence="2 4" id="KW-0067">ATP-binding</keyword>
<sequence length="257" mass="28691">METLLELQGVNKWFNGVHALRSIDFRLDRGEVVAILGDNGAGKSTLVKVISGLHRPESGELRVRGKNIPWQRYTVNTARNLGVETVYQERSLAEKQPLWRNLFVGRHLRNRFGFIDIAREKQITTDLLKQMGLRGVGISPDSPVSLLSGGERQGLAIGRAMHFNADIIILDEPTNALSLGETSKVLSFIRQIRESGRSCILICHNMAHVHEVADRYVFVDRGRVCGETSAAGITLDALSRQLIAIARGEHRFQEMTQ</sequence>
<keyword evidence="5" id="KW-1185">Reference proteome</keyword>
<dbReference type="Pfam" id="PF00005">
    <property type="entry name" value="ABC_tran"/>
    <property type="match status" value="1"/>
</dbReference>
<evidence type="ECO:0000313" key="5">
    <source>
        <dbReference type="Proteomes" id="UP001163255"/>
    </source>
</evidence>
<gene>
    <name evidence="4" type="ORF">NX720_22105</name>
</gene>
<dbReference type="EMBL" id="CP103300">
    <property type="protein sequence ID" value="UYM15509.1"/>
    <property type="molecule type" value="Genomic_DNA"/>
</dbReference>
<evidence type="ECO:0000313" key="4">
    <source>
        <dbReference type="EMBL" id="UYM15509.1"/>
    </source>
</evidence>
<feature type="domain" description="ABC transporter" evidence="3">
    <location>
        <begin position="5"/>
        <end position="246"/>
    </location>
</feature>
<evidence type="ECO:0000256" key="1">
    <source>
        <dbReference type="ARBA" id="ARBA00022741"/>
    </source>
</evidence>
<reference evidence="4" key="1">
    <citation type="submission" date="2022-10" db="EMBL/GenBank/DDBJ databases">
        <title>Completed Genome Sequence of two octocoral isolated bacterium, Endozoicomonas euniceicola EF212T and Endozoicomonas gorgoniicola PS125T.</title>
        <authorList>
            <person name="Chiou Y.-J."/>
            <person name="Chen Y.-H."/>
        </authorList>
    </citation>
    <scope>NUCLEOTIDE SEQUENCE</scope>
    <source>
        <strain evidence="4">EF212</strain>
    </source>
</reference>
<dbReference type="RefSeq" id="WP_262597561.1">
    <property type="nucleotide sequence ID" value="NZ_CP103300.1"/>
</dbReference>
<dbReference type="InterPro" id="IPR027417">
    <property type="entry name" value="P-loop_NTPase"/>
</dbReference>
<dbReference type="SMART" id="SM00382">
    <property type="entry name" value="AAA"/>
    <property type="match status" value="1"/>
</dbReference>
<name>A0ABY6GRY1_9GAMM</name>
<dbReference type="InterPro" id="IPR003439">
    <property type="entry name" value="ABC_transporter-like_ATP-bd"/>
</dbReference>
<dbReference type="SUPFAM" id="SSF52540">
    <property type="entry name" value="P-loop containing nucleoside triphosphate hydrolases"/>
    <property type="match status" value="1"/>
</dbReference>
<evidence type="ECO:0000256" key="2">
    <source>
        <dbReference type="ARBA" id="ARBA00022840"/>
    </source>
</evidence>
<dbReference type="InterPro" id="IPR050107">
    <property type="entry name" value="ABC_carbohydrate_import_ATPase"/>
</dbReference>
<dbReference type="PANTHER" id="PTHR43790">
    <property type="entry name" value="CARBOHYDRATE TRANSPORT ATP-BINDING PROTEIN MG119-RELATED"/>
    <property type="match status" value="1"/>
</dbReference>
<organism evidence="4 5">
    <name type="scientific">Endozoicomonas euniceicola</name>
    <dbReference type="NCBI Taxonomy" id="1234143"/>
    <lineage>
        <taxon>Bacteria</taxon>
        <taxon>Pseudomonadati</taxon>
        <taxon>Pseudomonadota</taxon>
        <taxon>Gammaproteobacteria</taxon>
        <taxon>Oceanospirillales</taxon>
        <taxon>Endozoicomonadaceae</taxon>
        <taxon>Endozoicomonas</taxon>
    </lineage>
</organism>
<accession>A0ABY6GRY1</accession>
<dbReference type="Gene3D" id="3.40.50.300">
    <property type="entry name" value="P-loop containing nucleotide triphosphate hydrolases"/>
    <property type="match status" value="1"/>
</dbReference>
<evidence type="ECO:0000259" key="3">
    <source>
        <dbReference type="PROSITE" id="PS50893"/>
    </source>
</evidence>
<dbReference type="Proteomes" id="UP001163255">
    <property type="component" value="Chromosome"/>
</dbReference>
<protein>
    <submittedName>
        <fullName evidence="4">ATP-binding cassette domain-containing protein</fullName>
    </submittedName>
</protein>
<dbReference type="CDD" id="cd03216">
    <property type="entry name" value="ABC_Carb_Monos_I"/>
    <property type="match status" value="1"/>
</dbReference>
<keyword evidence="1" id="KW-0547">Nucleotide-binding</keyword>
<dbReference type="PANTHER" id="PTHR43790:SF8">
    <property type="entry name" value="SUGAR ABC TRANSPORTER ATP-BINDING PROTEIN"/>
    <property type="match status" value="1"/>
</dbReference>
<dbReference type="PROSITE" id="PS50893">
    <property type="entry name" value="ABC_TRANSPORTER_2"/>
    <property type="match status" value="1"/>
</dbReference>